<evidence type="ECO:0000313" key="2">
    <source>
        <dbReference type="EMBL" id="NEE21220.1"/>
    </source>
</evidence>
<comment type="caution">
    <text evidence="2">The sequence shown here is derived from an EMBL/GenBank/DDBJ whole genome shotgun (WGS) entry which is preliminary data.</text>
</comment>
<organism evidence="2">
    <name type="scientific">Streptomyces sp. SID7499</name>
    <dbReference type="NCBI Taxonomy" id="2706086"/>
    <lineage>
        <taxon>Bacteria</taxon>
        <taxon>Bacillati</taxon>
        <taxon>Actinomycetota</taxon>
        <taxon>Actinomycetes</taxon>
        <taxon>Kitasatosporales</taxon>
        <taxon>Streptomycetaceae</taxon>
        <taxon>Streptomyces</taxon>
    </lineage>
</organism>
<name>A0A6G3XUP1_9ACTN</name>
<gene>
    <name evidence="2" type="ORF">G3M58_84025</name>
</gene>
<reference evidence="2" key="1">
    <citation type="submission" date="2020-01" db="EMBL/GenBank/DDBJ databases">
        <title>Insect and environment-associated Actinomycetes.</title>
        <authorList>
            <person name="Currrie C."/>
            <person name="Chevrette M."/>
            <person name="Carlson C."/>
            <person name="Stubbendieck R."/>
            <person name="Wendt-Pienkowski E."/>
        </authorList>
    </citation>
    <scope>NUCLEOTIDE SEQUENCE</scope>
    <source>
        <strain evidence="2">SID7499</strain>
    </source>
</reference>
<protein>
    <submittedName>
        <fullName evidence="2">Uncharacterized protein</fullName>
    </submittedName>
</protein>
<dbReference type="EMBL" id="JAAGMN010008968">
    <property type="protein sequence ID" value="NEE21220.1"/>
    <property type="molecule type" value="Genomic_DNA"/>
</dbReference>
<dbReference type="AlphaFoldDB" id="A0A6G3XUP1"/>
<keyword evidence="1" id="KW-1133">Transmembrane helix</keyword>
<sequence>MVPSLAVVRLAAVPVLSAVMALALLTGVRVRCWAGRREHAGSGARGMGVTAGAGR</sequence>
<proteinExistence type="predicted"/>
<evidence type="ECO:0000256" key="1">
    <source>
        <dbReference type="SAM" id="Phobius"/>
    </source>
</evidence>
<accession>A0A6G3XUP1</accession>
<feature type="transmembrane region" description="Helical" evidence="1">
    <location>
        <begin position="6"/>
        <end position="28"/>
    </location>
</feature>
<keyword evidence="1" id="KW-0812">Transmembrane</keyword>
<keyword evidence="1" id="KW-0472">Membrane</keyword>